<keyword evidence="2 6" id="KW-0732">Signal</keyword>
<protein>
    <recommendedName>
        <fullName evidence="9">Curli assembly protein CsgG</fullName>
    </recommendedName>
</protein>
<dbReference type="OrthoDB" id="7189225at2"/>
<proteinExistence type="predicted"/>
<dbReference type="GO" id="GO:0030288">
    <property type="term" value="C:outer membrane-bounded periplasmic space"/>
    <property type="evidence" value="ECO:0007669"/>
    <property type="project" value="InterPro"/>
</dbReference>
<dbReference type="AlphaFoldDB" id="A0A418V7M8"/>
<keyword evidence="4" id="KW-0564">Palmitate</keyword>
<keyword evidence="1" id="KW-1003">Cell membrane</keyword>
<evidence type="ECO:0000313" key="8">
    <source>
        <dbReference type="Proteomes" id="UP000286287"/>
    </source>
</evidence>
<dbReference type="PANTHER" id="PTHR41164:SF1">
    <property type="entry name" value="CURLI PRODUCTION ASSEMBLY_TRANSPORT COMPONENT CSGG"/>
    <property type="match status" value="1"/>
</dbReference>
<evidence type="ECO:0000256" key="5">
    <source>
        <dbReference type="ARBA" id="ARBA00023288"/>
    </source>
</evidence>
<dbReference type="Gene3D" id="3.40.50.10610">
    <property type="entry name" value="ABC-type transport auxiliary lipoprotein component"/>
    <property type="match status" value="1"/>
</dbReference>
<keyword evidence="8" id="KW-1185">Reference proteome</keyword>
<evidence type="ECO:0000256" key="3">
    <source>
        <dbReference type="ARBA" id="ARBA00023136"/>
    </source>
</evidence>
<evidence type="ECO:0000256" key="2">
    <source>
        <dbReference type="ARBA" id="ARBA00022729"/>
    </source>
</evidence>
<gene>
    <name evidence="7" type="ORF">D3875_11535</name>
</gene>
<dbReference type="Pfam" id="PF03783">
    <property type="entry name" value="CsgG"/>
    <property type="match status" value="1"/>
</dbReference>
<evidence type="ECO:0000256" key="1">
    <source>
        <dbReference type="ARBA" id="ARBA00022475"/>
    </source>
</evidence>
<dbReference type="RefSeq" id="WP_119763885.1">
    <property type="nucleotide sequence ID" value="NZ_QYUJ01000014.1"/>
</dbReference>
<name>A0A418V7M8_9DEIO</name>
<sequence>MKNTVTVLLTTALLICPTAQAQTAAPATPAPVATAPALPDGQVNIAVGSMKCKAQKCYSGLGDGIADALTTALLNTGKFTVYERENTGQLTEEAFLNGGTDFQGADVLIFGAITQYEPQASSGGLSFMGVSVGKKSSTIAMDLRIVDAKTRRIIGATQVQGKAEGDNFSLSGILPMNVGAQSSPQLEAAISQMLNSAAQQLLLKVPATYYKVQ</sequence>
<comment type="caution">
    <text evidence="7">The sequence shown here is derived from an EMBL/GenBank/DDBJ whole genome shotgun (WGS) entry which is preliminary data.</text>
</comment>
<keyword evidence="3" id="KW-0472">Membrane</keyword>
<dbReference type="PANTHER" id="PTHR41164">
    <property type="entry name" value="CURLI PRODUCTION ASSEMBLY/TRANSPORT COMPONENT CSGG"/>
    <property type="match status" value="1"/>
</dbReference>
<evidence type="ECO:0000313" key="7">
    <source>
        <dbReference type="EMBL" id="RJF72093.1"/>
    </source>
</evidence>
<feature type="signal peptide" evidence="6">
    <location>
        <begin position="1"/>
        <end position="21"/>
    </location>
</feature>
<accession>A0A418V7M8</accession>
<dbReference type="EMBL" id="QYUJ01000014">
    <property type="protein sequence ID" value="RJF72093.1"/>
    <property type="molecule type" value="Genomic_DNA"/>
</dbReference>
<dbReference type="Proteomes" id="UP000286287">
    <property type="component" value="Unassembled WGS sequence"/>
</dbReference>
<reference evidence="7 8" key="1">
    <citation type="submission" date="2018-09" db="EMBL/GenBank/DDBJ databases">
        <authorList>
            <person name="Zhu H."/>
        </authorList>
    </citation>
    <scope>NUCLEOTIDE SEQUENCE [LARGE SCALE GENOMIC DNA]</scope>
    <source>
        <strain evidence="7 8">K2S05-167</strain>
    </source>
</reference>
<evidence type="ECO:0000256" key="6">
    <source>
        <dbReference type="SAM" id="SignalP"/>
    </source>
</evidence>
<feature type="chain" id="PRO_5019516243" description="Curli assembly protein CsgG" evidence="6">
    <location>
        <begin position="22"/>
        <end position="213"/>
    </location>
</feature>
<organism evidence="7 8">
    <name type="scientific">Deinococcus cavernae</name>
    <dbReference type="NCBI Taxonomy" id="2320857"/>
    <lineage>
        <taxon>Bacteria</taxon>
        <taxon>Thermotogati</taxon>
        <taxon>Deinococcota</taxon>
        <taxon>Deinococci</taxon>
        <taxon>Deinococcales</taxon>
        <taxon>Deinococcaceae</taxon>
        <taxon>Deinococcus</taxon>
    </lineage>
</organism>
<keyword evidence="5" id="KW-0449">Lipoprotein</keyword>
<evidence type="ECO:0008006" key="9">
    <source>
        <dbReference type="Google" id="ProtNLM"/>
    </source>
</evidence>
<evidence type="ECO:0000256" key="4">
    <source>
        <dbReference type="ARBA" id="ARBA00023139"/>
    </source>
</evidence>
<dbReference type="InterPro" id="IPR005534">
    <property type="entry name" value="Curli_assmbl/transp-comp_CsgG"/>
</dbReference>